<evidence type="ECO:0000313" key="3">
    <source>
        <dbReference type="EMBL" id="GAV90639.1"/>
    </source>
</evidence>
<keyword evidence="1" id="KW-1133">Transmembrane helix</keyword>
<protein>
    <recommendedName>
        <fullName evidence="2">Tf2-1-like SH3-like domain-containing protein</fullName>
    </recommendedName>
</protein>
<dbReference type="PANTHER" id="PTHR35046">
    <property type="entry name" value="ZINC KNUCKLE (CCHC-TYPE) FAMILY PROTEIN"/>
    <property type="match status" value="1"/>
</dbReference>
<organism evidence="3 4">
    <name type="scientific">Cephalotus follicularis</name>
    <name type="common">Albany pitcher plant</name>
    <dbReference type="NCBI Taxonomy" id="3775"/>
    <lineage>
        <taxon>Eukaryota</taxon>
        <taxon>Viridiplantae</taxon>
        <taxon>Streptophyta</taxon>
        <taxon>Embryophyta</taxon>
        <taxon>Tracheophyta</taxon>
        <taxon>Spermatophyta</taxon>
        <taxon>Magnoliopsida</taxon>
        <taxon>eudicotyledons</taxon>
        <taxon>Gunneridae</taxon>
        <taxon>Pentapetalae</taxon>
        <taxon>rosids</taxon>
        <taxon>fabids</taxon>
        <taxon>Oxalidales</taxon>
        <taxon>Cephalotaceae</taxon>
        <taxon>Cephalotus</taxon>
    </lineage>
</organism>
<evidence type="ECO:0000256" key="1">
    <source>
        <dbReference type="SAM" id="Phobius"/>
    </source>
</evidence>
<keyword evidence="1" id="KW-0472">Membrane</keyword>
<comment type="caution">
    <text evidence="3">The sequence shown here is derived from an EMBL/GenBank/DDBJ whole genome shotgun (WGS) entry which is preliminary data.</text>
</comment>
<keyword evidence="4" id="KW-1185">Reference proteome</keyword>
<reference evidence="4" key="1">
    <citation type="submission" date="2016-04" db="EMBL/GenBank/DDBJ databases">
        <title>Cephalotus genome sequencing.</title>
        <authorList>
            <person name="Fukushima K."/>
            <person name="Hasebe M."/>
            <person name="Fang X."/>
        </authorList>
    </citation>
    <scope>NUCLEOTIDE SEQUENCE [LARGE SCALE GENOMIC DNA]</scope>
    <source>
        <strain evidence="4">cv. St1</strain>
    </source>
</reference>
<evidence type="ECO:0000313" key="4">
    <source>
        <dbReference type="Proteomes" id="UP000187406"/>
    </source>
</evidence>
<evidence type="ECO:0000259" key="2">
    <source>
        <dbReference type="Pfam" id="PF24626"/>
    </source>
</evidence>
<proteinExistence type="predicted"/>
<feature type="transmembrane region" description="Helical" evidence="1">
    <location>
        <begin position="135"/>
        <end position="155"/>
    </location>
</feature>
<accession>A0A1Q3DDY9</accession>
<feature type="domain" description="Tf2-1-like SH3-like" evidence="2">
    <location>
        <begin position="94"/>
        <end position="132"/>
    </location>
</feature>
<keyword evidence="1" id="KW-0812">Transmembrane</keyword>
<name>A0A1Q3DDY9_CEPFO</name>
<dbReference type="OrthoDB" id="1935586at2759"/>
<dbReference type="EMBL" id="BDDD01006460">
    <property type="protein sequence ID" value="GAV90639.1"/>
    <property type="molecule type" value="Genomic_DNA"/>
</dbReference>
<dbReference type="Proteomes" id="UP000187406">
    <property type="component" value="Unassembled WGS sequence"/>
</dbReference>
<dbReference type="AlphaFoldDB" id="A0A1Q3DDY9"/>
<gene>
    <name evidence="3" type="ORF">CFOL_v3_34046</name>
</gene>
<dbReference type="Pfam" id="PF24626">
    <property type="entry name" value="SH3_Tf2-1"/>
    <property type="match status" value="1"/>
</dbReference>
<dbReference type="InterPro" id="IPR056924">
    <property type="entry name" value="SH3_Tf2-1"/>
</dbReference>
<sequence length="158" mass="18781">MWDTILPHAEFVFNNFVNHTTKKTLFEDVYRFKPQKVLDLVPLPQEARVSEEGEAFVEHVRRIHAEVCASIKTSNDNYEKATDEHQRFKEFSKGDLVMVYLRKERYLKGTYHKMKSRKIGPCKILKKISSNALWWSYRMISKSVLFLMLQIYLIFMGL</sequence>
<dbReference type="InParanoid" id="A0A1Q3DDY9"/>
<dbReference type="PANTHER" id="PTHR35046:SF26">
    <property type="entry name" value="RNA-DIRECTED DNA POLYMERASE"/>
    <property type="match status" value="1"/>
</dbReference>